<comment type="caution">
    <text evidence="1">The sequence shown here is derived from an EMBL/GenBank/DDBJ whole genome shotgun (WGS) entry which is preliminary data.</text>
</comment>
<name>A0AAD5SPM9_9FUNG</name>
<gene>
    <name evidence="1" type="ORF">HK100_007375</name>
</gene>
<sequence>NVDPKVSIEQQRSDFWSYPNACAEITRNQPAIQKRLLKHPKAEAAEEKVVSFN</sequence>
<dbReference type="Proteomes" id="UP001211907">
    <property type="component" value="Unassembled WGS sequence"/>
</dbReference>
<organism evidence="1 2">
    <name type="scientific">Physocladia obscura</name>
    <dbReference type="NCBI Taxonomy" id="109957"/>
    <lineage>
        <taxon>Eukaryota</taxon>
        <taxon>Fungi</taxon>
        <taxon>Fungi incertae sedis</taxon>
        <taxon>Chytridiomycota</taxon>
        <taxon>Chytridiomycota incertae sedis</taxon>
        <taxon>Chytridiomycetes</taxon>
        <taxon>Chytridiales</taxon>
        <taxon>Chytriomycetaceae</taxon>
        <taxon>Physocladia</taxon>
    </lineage>
</organism>
<dbReference type="EMBL" id="JADGJH010003477">
    <property type="protein sequence ID" value="KAJ3090659.1"/>
    <property type="molecule type" value="Genomic_DNA"/>
</dbReference>
<dbReference type="AlphaFoldDB" id="A0AAD5SPM9"/>
<protein>
    <submittedName>
        <fullName evidence="1">Uncharacterized protein</fullName>
    </submittedName>
</protein>
<feature type="non-terminal residue" evidence="1">
    <location>
        <position position="1"/>
    </location>
</feature>
<evidence type="ECO:0000313" key="2">
    <source>
        <dbReference type="Proteomes" id="UP001211907"/>
    </source>
</evidence>
<proteinExistence type="predicted"/>
<reference evidence="1" key="1">
    <citation type="submission" date="2020-05" db="EMBL/GenBank/DDBJ databases">
        <title>Phylogenomic resolution of chytrid fungi.</title>
        <authorList>
            <person name="Stajich J.E."/>
            <person name="Amses K."/>
            <person name="Simmons R."/>
            <person name="Seto K."/>
            <person name="Myers J."/>
            <person name="Bonds A."/>
            <person name="Quandt C.A."/>
            <person name="Barry K."/>
            <person name="Liu P."/>
            <person name="Grigoriev I."/>
            <person name="Longcore J.E."/>
            <person name="James T.Y."/>
        </authorList>
    </citation>
    <scope>NUCLEOTIDE SEQUENCE</scope>
    <source>
        <strain evidence="1">JEL0513</strain>
    </source>
</reference>
<keyword evidence="2" id="KW-1185">Reference proteome</keyword>
<feature type="non-terminal residue" evidence="1">
    <location>
        <position position="53"/>
    </location>
</feature>
<evidence type="ECO:0000313" key="1">
    <source>
        <dbReference type="EMBL" id="KAJ3090659.1"/>
    </source>
</evidence>
<accession>A0AAD5SPM9</accession>